<dbReference type="EMBL" id="JAAYEE010000156">
    <property type="protein sequence ID" value="NLW35667.1"/>
    <property type="molecule type" value="Genomic_DNA"/>
</dbReference>
<protein>
    <submittedName>
        <fullName evidence="1">Class I SAM-dependent methyltransferase</fullName>
    </submittedName>
</protein>
<sequence>MPKPCCPICASPHCTEEFRDPENPSTRVHVCSDCGMTFLFPCLSPEETRQFNANAYDYGKAIFIESVYEKYQTRIKQQAEFIFSHVPHTGKVLDIGCFHGDLLQELYTGGWRGYAVESSEKACHVLAQMRPHINVHHGFIEDHPFPGDIFDVIIVSRTLNHILDPVTFLQHLAAYADNRTRLYIEVSALESVISQSGLESGNYFKPYQPVVYSMPTLVDTFKRAGWGGFLNLDTITDFPGSTVYLRVLTTRTSGVADHAARENRAALAAYRQRVEAFHETRRQQLRMLNEEGRPFVTWGAGDFGVRLLSDSGLAANPHWLGWIDSYPAKWGQHILEREVMAPSRLQELMPQLIVITASAAFAEEIKVTACKQIPQHMLEFICIG</sequence>
<name>A0A971M454_9BACT</name>
<dbReference type="Proteomes" id="UP000777265">
    <property type="component" value="Unassembled WGS sequence"/>
</dbReference>
<evidence type="ECO:0000313" key="1">
    <source>
        <dbReference type="EMBL" id="NLW35667.1"/>
    </source>
</evidence>
<keyword evidence="1" id="KW-0489">Methyltransferase</keyword>
<dbReference type="InterPro" id="IPR029063">
    <property type="entry name" value="SAM-dependent_MTases_sf"/>
</dbReference>
<dbReference type="CDD" id="cd02440">
    <property type="entry name" value="AdoMet_MTases"/>
    <property type="match status" value="1"/>
</dbReference>
<dbReference type="Gene3D" id="3.40.50.150">
    <property type="entry name" value="Vaccinia Virus protein VP39"/>
    <property type="match status" value="1"/>
</dbReference>
<keyword evidence="1" id="KW-0808">Transferase</keyword>
<comment type="caution">
    <text evidence="1">The sequence shown here is derived from an EMBL/GenBank/DDBJ whole genome shotgun (WGS) entry which is preliminary data.</text>
</comment>
<dbReference type="SUPFAM" id="SSF53335">
    <property type="entry name" value="S-adenosyl-L-methionine-dependent methyltransferases"/>
    <property type="match status" value="1"/>
</dbReference>
<dbReference type="GO" id="GO:0008168">
    <property type="term" value="F:methyltransferase activity"/>
    <property type="evidence" value="ECO:0007669"/>
    <property type="project" value="UniProtKB-KW"/>
</dbReference>
<gene>
    <name evidence="1" type="ORF">GXY80_09340</name>
</gene>
<evidence type="ECO:0000313" key="2">
    <source>
        <dbReference type="Proteomes" id="UP000777265"/>
    </source>
</evidence>
<reference evidence="1" key="1">
    <citation type="journal article" date="2020" name="Biotechnol. Biofuels">
        <title>New insights from the biogas microbiome by comprehensive genome-resolved metagenomics of nearly 1600 species originating from multiple anaerobic digesters.</title>
        <authorList>
            <person name="Campanaro S."/>
            <person name="Treu L."/>
            <person name="Rodriguez-R L.M."/>
            <person name="Kovalovszki A."/>
            <person name="Ziels R.M."/>
            <person name="Maus I."/>
            <person name="Zhu X."/>
            <person name="Kougias P.G."/>
            <person name="Basile A."/>
            <person name="Luo G."/>
            <person name="Schluter A."/>
            <person name="Konstantinidis K.T."/>
            <person name="Angelidaki I."/>
        </authorList>
    </citation>
    <scope>NUCLEOTIDE SEQUENCE</scope>
    <source>
        <strain evidence="1">AS06rmzACSIP_7</strain>
    </source>
</reference>
<dbReference type="AlphaFoldDB" id="A0A971M454"/>
<dbReference type="Pfam" id="PF13489">
    <property type="entry name" value="Methyltransf_23"/>
    <property type="match status" value="1"/>
</dbReference>
<reference evidence="1" key="2">
    <citation type="submission" date="2020-01" db="EMBL/GenBank/DDBJ databases">
        <authorList>
            <person name="Campanaro S."/>
        </authorList>
    </citation>
    <scope>NUCLEOTIDE SEQUENCE</scope>
    <source>
        <strain evidence="1">AS06rmzACSIP_7</strain>
    </source>
</reference>
<proteinExistence type="predicted"/>
<organism evidence="1 2">
    <name type="scientific">Syntrophorhabdus aromaticivorans</name>
    <dbReference type="NCBI Taxonomy" id="328301"/>
    <lineage>
        <taxon>Bacteria</taxon>
        <taxon>Pseudomonadati</taxon>
        <taxon>Thermodesulfobacteriota</taxon>
        <taxon>Syntrophorhabdia</taxon>
        <taxon>Syntrophorhabdales</taxon>
        <taxon>Syntrophorhabdaceae</taxon>
        <taxon>Syntrophorhabdus</taxon>
    </lineage>
</organism>
<dbReference type="PANTHER" id="PTHR43861">
    <property type="entry name" value="TRANS-ACONITATE 2-METHYLTRANSFERASE-RELATED"/>
    <property type="match status" value="1"/>
</dbReference>
<dbReference type="GO" id="GO:0032259">
    <property type="term" value="P:methylation"/>
    <property type="evidence" value="ECO:0007669"/>
    <property type="project" value="UniProtKB-KW"/>
</dbReference>
<accession>A0A971M454</accession>